<feature type="transmembrane region" description="Helical" evidence="5">
    <location>
        <begin position="157"/>
        <end position="177"/>
    </location>
</feature>
<keyword evidence="3 5" id="KW-1133">Transmembrane helix</keyword>
<keyword evidence="8" id="KW-1185">Reference proteome</keyword>
<evidence type="ECO:0000256" key="5">
    <source>
        <dbReference type="SAM" id="Phobius"/>
    </source>
</evidence>
<proteinExistence type="predicted"/>
<feature type="transmembrane region" description="Helical" evidence="5">
    <location>
        <begin position="355"/>
        <end position="373"/>
    </location>
</feature>
<dbReference type="eggNOG" id="COG0659">
    <property type="taxonomic scope" value="Bacteria"/>
</dbReference>
<dbReference type="Proteomes" id="UP000001007">
    <property type="component" value="Chromosome"/>
</dbReference>
<feature type="transmembrane region" description="Helical" evidence="5">
    <location>
        <begin position="233"/>
        <end position="252"/>
    </location>
</feature>
<feature type="transmembrane region" description="Helical" evidence="5">
    <location>
        <begin position="284"/>
        <end position="308"/>
    </location>
</feature>
<dbReference type="EnsemblBacteria" id="AAM71951">
    <property type="protein sequence ID" value="AAM71951"/>
    <property type="gene ID" value="CT0714"/>
</dbReference>
<sequence length="618" mass="65729">MSPESRTLPGIIRSGDPSICRPPVAGNCRSFTSDHFQQMFKPKLFTVLPELTKEQLGRDIVSGILVGIVALPLGIAFAIASGVSPEKGLISAVIGGFLISFLGGSRVQIGGPTGAFIVILYGIVQQYGLNGLMIATIMAGVILIIMGLSHLGSLIKFIPYPVVVGFTSGIAIIIFSSEVKDFLGLHMASVPADFIDKWAAYFKALPTASPETILVGAVALLIIVFWPKVSRKIPGPLIALIVTTVAVHMLHLQVDTIETRFGDISASIPAPSFPSLDMATIRHLIMPATTIALLGAIEALLSAVVADGMIGARHKSNMELVAQGVANIVSPLFGGIPVTGAIARTATNIKNGGRTPIAGIVHAITLLGIMLVFGSWAKLIPMPTLAAILIVVAWNMSEHHVFRQLLKSPKSDVAVLLTTFGLTVIFDLTIAIEVGMLLSVILFMKRMASLANVGVITGELKDEEDEADPNAIVNRSIPEGVDVFEISGPLFFGAASKFKDAMHVVEKAPSIRILRMRKVMSIDATGLNMLKELFNDCRKSGTTLILSGVHTQPLFAMQQYGLADEIGEENIFGNIDDALDRARSLLGLPVQGRPAGFVASVKREKELQAKIESKGSGK</sequence>
<dbReference type="InterPro" id="IPR011547">
    <property type="entry name" value="SLC26A/SulP_dom"/>
</dbReference>
<dbReference type="OrthoDB" id="9771198at2"/>
<accession>Q8KEH5</accession>
<feature type="domain" description="STAS" evidence="6">
    <location>
        <begin position="471"/>
        <end position="582"/>
    </location>
</feature>
<dbReference type="HOGENOM" id="CLU_003182_13_1_10"/>
<feature type="transmembrane region" description="Helical" evidence="5">
    <location>
        <begin position="380"/>
        <end position="397"/>
    </location>
</feature>
<dbReference type="AlphaFoldDB" id="Q8KEH5"/>
<dbReference type="Pfam" id="PF00916">
    <property type="entry name" value="Sulfate_transp"/>
    <property type="match status" value="1"/>
</dbReference>
<dbReference type="NCBIfam" id="TIGR00815">
    <property type="entry name" value="sulP"/>
    <property type="match status" value="1"/>
</dbReference>
<dbReference type="PANTHER" id="PTHR11814">
    <property type="entry name" value="SULFATE TRANSPORTER"/>
    <property type="match status" value="1"/>
</dbReference>
<feature type="transmembrane region" description="Helical" evidence="5">
    <location>
        <begin position="208"/>
        <end position="226"/>
    </location>
</feature>
<dbReference type="InterPro" id="IPR002645">
    <property type="entry name" value="STAS_dom"/>
</dbReference>
<dbReference type="GO" id="GO:0016020">
    <property type="term" value="C:membrane"/>
    <property type="evidence" value="ECO:0007669"/>
    <property type="project" value="UniProtKB-SubCell"/>
</dbReference>
<name>Q8KEH5_CHLTE</name>
<dbReference type="Pfam" id="PF01740">
    <property type="entry name" value="STAS"/>
    <property type="match status" value="1"/>
</dbReference>
<dbReference type="SUPFAM" id="SSF52091">
    <property type="entry name" value="SpoIIaa-like"/>
    <property type="match status" value="1"/>
</dbReference>
<evidence type="ECO:0000256" key="1">
    <source>
        <dbReference type="ARBA" id="ARBA00004141"/>
    </source>
</evidence>
<dbReference type="KEGG" id="cte:CT0714"/>
<dbReference type="Gene3D" id="3.30.750.24">
    <property type="entry name" value="STAS domain"/>
    <property type="match status" value="1"/>
</dbReference>
<feature type="transmembrane region" description="Helical" evidence="5">
    <location>
        <begin position="60"/>
        <end position="80"/>
    </location>
</feature>
<keyword evidence="4 5" id="KW-0472">Membrane</keyword>
<organism evidence="7 8">
    <name type="scientific">Chlorobaculum tepidum (strain ATCC 49652 / DSM 12025 / NBRC 103806 / TLS)</name>
    <name type="common">Chlorobium tepidum</name>
    <dbReference type="NCBI Taxonomy" id="194439"/>
    <lineage>
        <taxon>Bacteria</taxon>
        <taxon>Pseudomonadati</taxon>
        <taxon>Chlorobiota</taxon>
        <taxon>Chlorobiia</taxon>
        <taxon>Chlorobiales</taxon>
        <taxon>Chlorobiaceae</taxon>
        <taxon>Chlorobaculum</taxon>
    </lineage>
</organism>
<dbReference type="GO" id="GO:0055085">
    <property type="term" value="P:transmembrane transport"/>
    <property type="evidence" value="ECO:0007669"/>
    <property type="project" value="InterPro"/>
</dbReference>
<dbReference type="InterPro" id="IPR036513">
    <property type="entry name" value="STAS_dom_sf"/>
</dbReference>
<protein>
    <submittedName>
        <fullName evidence="7">Sulfate transporter family protein</fullName>
    </submittedName>
</protein>
<gene>
    <name evidence="7" type="ordered locus">CT0714</name>
</gene>
<feature type="transmembrane region" description="Helical" evidence="5">
    <location>
        <begin position="92"/>
        <end position="121"/>
    </location>
</feature>
<feature type="transmembrane region" description="Helical" evidence="5">
    <location>
        <begin position="417"/>
        <end position="443"/>
    </location>
</feature>
<evidence type="ECO:0000313" key="8">
    <source>
        <dbReference type="Proteomes" id="UP000001007"/>
    </source>
</evidence>
<dbReference type="STRING" id="194439.CT0714"/>
<comment type="subcellular location">
    <subcellularLocation>
        <location evidence="1">Membrane</location>
        <topology evidence="1">Multi-pass membrane protein</topology>
    </subcellularLocation>
</comment>
<dbReference type="EMBL" id="AE006470">
    <property type="protein sequence ID" value="AAM71951.1"/>
    <property type="molecule type" value="Genomic_DNA"/>
</dbReference>
<dbReference type="PATRIC" id="fig|194439.7.peg.655"/>
<keyword evidence="2 5" id="KW-0812">Transmembrane</keyword>
<evidence type="ECO:0000256" key="3">
    <source>
        <dbReference type="ARBA" id="ARBA00022989"/>
    </source>
</evidence>
<evidence type="ECO:0000313" key="7">
    <source>
        <dbReference type="EMBL" id="AAM71951.1"/>
    </source>
</evidence>
<feature type="transmembrane region" description="Helical" evidence="5">
    <location>
        <begin position="127"/>
        <end position="145"/>
    </location>
</feature>
<dbReference type="PROSITE" id="PS50801">
    <property type="entry name" value="STAS"/>
    <property type="match status" value="1"/>
</dbReference>
<dbReference type="InterPro" id="IPR001902">
    <property type="entry name" value="SLC26A/SulP_fam"/>
</dbReference>
<evidence type="ECO:0000256" key="4">
    <source>
        <dbReference type="ARBA" id="ARBA00023136"/>
    </source>
</evidence>
<evidence type="ECO:0000259" key="6">
    <source>
        <dbReference type="PROSITE" id="PS50801"/>
    </source>
</evidence>
<dbReference type="CDD" id="cd07042">
    <property type="entry name" value="STAS_SulP_like_sulfate_transporter"/>
    <property type="match status" value="1"/>
</dbReference>
<reference evidence="7 8" key="1">
    <citation type="journal article" date="2002" name="Proc. Natl. Acad. Sci. U.S.A.">
        <title>The complete genome sequence of Chlorobium tepidum TLS, a photosynthetic, anaerobic, green-sulfur bacterium.</title>
        <authorList>
            <person name="Eisen J.A."/>
            <person name="Nelson K.E."/>
            <person name="Paulsen I.T."/>
            <person name="Heidelberg J.F."/>
            <person name="Wu M."/>
            <person name="Dodson R.J."/>
            <person name="Deboy R."/>
            <person name="Gwinn M.L."/>
            <person name="Nelson W.C."/>
            <person name="Haft D.H."/>
            <person name="Hickey E.K."/>
            <person name="Peterson J.D."/>
            <person name="Durkin A.S."/>
            <person name="Kolonay J.L."/>
            <person name="Yang F."/>
            <person name="Holt I."/>
            <person name="Umayam L.A."/>
            <person name="Mason T."/>
            <person name="Brenner M."/>
            <person name="Shea T.P."/>
            <person name="Parksey D."/>
            <person name="Nierman W.C."/>
            <person name="Feldblyum T.V."/>
            <person name="Hansen C.L."/>
            <person name="Craven M.B."/>
            <person name="Radune D."/>
            <person name="Vamathevan J."/>
            <person name="Khouri H."/>
            <person name="White O."/>
            <person name="Gruber T.M."/>
            <person name="Ketchum K.A."/>
            <person name="Venter J.C."/>
            <person name="Tettelin H."/>
            <person name="Bryant D.A."/>
            <person name="Fraser C.M."/>
        </authorList>
    </citation>
    <scope>NUCLEOTIDE SEQUENCE [LARGE SCALE GENOMIC DNA]</scope>
    <source>
        <strain evidence="8">ATCC 49652 / DSM 12025 / NBRC 103806 / TLS</strain>
    </source>
</reference>
<evidence type="ECO:0000256" key="2">
    <source>
        <dbReference type="ARBA" id="ARBA00022692"/>
    </source>
</evidence>